<dbReference type="RefSeq" id="WP_053084000.1">
    <property type="nucleotide sequence ID" value="NZ_HG764815.1"/>
</dbReference>
<keyword evidence="2" id="KW-1185">Reference proteome</keyword>
<accession>W6JYY8</accession>
<sequence length="125" mass="13357">MDILTEVEALADRVSIIRLGEIVQTGTLEDLRAQTHVSISAVLERRPDAAGALEVLDEVRLDEHNRLTAAVAPDQVNAAMAALEPYGMSRLTVSPASLEDLFLREYAEGQGAAETAKSVAAEGSR</sequence>
<dbReference type="OrthoDB" id="9804819at2"/>
<dbReference type="EMBL" id="CAJA01000368">
    <property type="protein sequence ID" value="CCH74372.1"/>
    <property type="molecule type" value="Genomic_DNA"/>
</dbReference>
<gene>
    <name evidence="1" type="ORF">BN11_430012</name>
</gene>
<dbReference type="STRING" id="1193182.BN11_430012"/>
<comment type="caution">
    <text evidence="1">The sequence shown here is derived from an EMBL/GenBank/DDBJ whole genome shotgun (WGS) entry which is preliminary data.</text>
</comment>
<organism evidence="1 2">
    <name type="scientific">Nostocoides australiense Ben110</name>
    <dbReference type="NCBI Taxonomy" id="1193182"/>
    <lineage>
        <taxon>Bacteria</taxon>
        <taxon>Bacillati</taxon>
        <taxon>Actinomycetota</taxon>
        <taxon>Actinomycetes</taxon>
        <taxon>Micrococcales</taxon>
        <taxon>Intrasporangiaceae</taxon>
        <taxon>Nostocoides</taxon>
    </lineage>
</organism>
<proteinExistence type="predicted"/>
<evidence type="ECO:0000313" key="1">
    <source>
        <dbReference type="EMBL" id="CCH74372.1"/>
    </source>
</evidence>
<evidence type="ECO:0000313" key="2">
    <source>
        <dbReference type="Proteomes" id="UP000035763"/>
    </source>
</evidence>
<reference evidence="1 2" key="1">
    <citation type="journal article" date="2013" name="ISME J.">
        <title>A metabolic model for members of the genus Tetrasphaera involved in enhanced biological phosphorus removal.</title>
        <authorList>
            <person name="Kristiansen R."/>
            <person name="Nguyen H.T.T."/>
            <person name="Saunders A.M."/>
            <person name="Nielsen J.L."/>
            <person name="Wimmer R."/>
            <person name="Le V.Q."/>
            <person name="McIlroy S.J."/>
            <person name="Petrovski S."/>
            <person name="Seviour R.J."/>
            <person name="Calteau A."/>
            <person name="Nielsen K.L."/>
            <person name="Nielsen P.H."/>
        </authorList>
    </citation>
    <scope>NUCLEOTIDE SEQUENCE [LARGE SCALE GENOMIC DNA]</scope>
    <source>
        <strain evidence="1 2">Ben110</strain>
    </source>
</reference>
<name>W6JYY8_9MICO</name>
<protein>
    <submittedName>
        <fullName evidence="1">ABC transporter related protein</fullName>
    </submittedName>
</protein>
<dbReference type="Proteomes" id="UP000035763">
    <property type="component" value="Unassembled WGS sequence"/>
</dbReference>
<dbReference type="AlphaFoldDB" id="W6JYY8"/>